<dbReference type="AlphaFoldDB" id="A0A915IER8"/>
<dbReference type="Proteomes" id="UP000887565">
    <property type="component" value="Unplaced"/>
</dbReference>
<keyword evidence="1" id="KW-1133">Transmembrane helix</keyword>
<dbReference type="WBParaSite" id="nRc.2.0.1.t12392-RA">
    <property type="protein sequence ID" value="nRc.2.0.1.t12392-RA"/>
    <property type="gene ID" value="nRc.2.0.1.g12392"/>
</dbReference>
<proteinExistence type="predicted"/>
<reference evidence="3" key="1">
    <citation type="submission" date="2022-11" db="UniProtKB">
        <authorList>
            <consortium name="WormBaseParasite"/>
        </authorList>
    </citation>
    <scope>IDENTIFICATION</scope>
</reference>
<name>A0A915IER8_ROMCU</name>
<evidence type="ECO:0000313" key="2">
    <source>
        <dbReference type="Proteomes" id="UP000887565"/>
    </source>
</evidence>
<organism evidence="2 3">
    <name type="scientific">Romanomermis culicivorax</name>
    <name type="common">Nematode worm</name>
    <dbReference type="NCBI Taxonomy" id="13658"/>
    <lineage>
        <taxon>Eukaryota</taxon>
        <taxon>Metazoa</taxon>
        <taxon>Ecdysozoa</taxon>
        <taxon>Nematoda</taxon>
        <taxon>Enoplea</taxon>
        <taxon>Dorylaimia</taxon>
        <taxon>Mermithida</taxon>
        <taxon>Mermithoidea</taxon>
        <taxon>Mermithidae</taxon>
        <taxon>Romanomermis</taxon>
    </lineage>
</organism>
<sequence length="94" mass="10838">MIPTFQFAKRSTALTFHKVSCEGDEMDDDEEQEGEDDEECFRFVCDNKSWNLSNELGTYFQAMIMVVNFVACGIVNGRTRRAARIAFRVTVKNR</sequence>
<keyword evidence="1" id="KW-0812">Transmembrane</keyword>
<feature type="transmembrane region" description="Helical" evidence="1">
    <location>
        <begin position="56"/>
        <end position="75"/>
    </location>
</feature>
<keyword evidence="2" id="KW-1185">Reference proteome</keyword>
<keyword evidence="1" id="KW-0472">Membrane</keyword>
<accession>A0A915IER8</accession>
<protein>
    <submittedName>
        <fullName evidence="3">Uncharacterized protein</fullName>
    </submittedName>
</protein>
<evidence type="ECO:0000256" key="1">
    <source>
        <dbReference type="SAM" id="Phobius"/>
    </source>
</evidence>
<evidence type="ECO:0000313" key="3">
    <source>
        <dbReference type="WBParaSite" id="nRc.2.0.1.t12392-RA"/>
    </source>
</evidence>